<reference evidence="1 2" key="1">
    <citation type="submission" date="2020-09" db="EMBL/GenBank/DDBJ databases">
        <title>De no assembly of potato wild relative species, Solanum commersonii.</title>
        <authorList>
            <person name="Cho K."/>
        </authorList>
    </citation>
    <scope>NUCLEOTIDE SEQUENCE [LARGE SCALE GENOMIC DNA]</scope>
    <source>
        <strain evidence="1">LZ3.2</strain>
        <tissue evidence="1">Leaf</tissue>
    </source>
</reference>
<comment type="caution">
    <text evidence="1">The sequence shown here is derived from an EMBL/GenBank/DDBJ whole genome shotgun (WGS) entry which is preliminary data.</text>
</comment>
<sequence length="77" mass="8572">MENTRKATRNREYTANFIFFLNVSLHSTVATAPASPRLSLLVQDEDTMSSSMFGSIIDVLDIIVVDSEYVEEIAKAT</sequence>
<keyword evidence="2" id="KW-1185">Reference proteome</keyword>
<proteinExistence type="predicted"/>
<dbReference type="Proteomes" id="UP000824120">
    <property type="component" value="Chromosome 11"/>
</dbReference>
<evidence type="ECO:0000313" key="2">
    <source>
        <dbReference type="Proteomes" id="UP000824120"/>
    </source>
</evidence>
<organism evidence="1 2">
    <name type="scientific">Solanum commersonii</name>
    <name type="common">Commerson's wild potato</name>
    <name type="synonym">Commerson's nightshade</name>
    <dbReference type="NCBI Taxonomy" id="4109"/>
    <lineage>
        <taxon>Eukaryota</taxon>
        <taxon>Viridiplantae</taxon>
        <taxon>Streptophyta</taxon>
        <taxon>Embryophyta</taxon>
        <taxon>Tracheophyta</taxon>
        <taxon>Spermatophyta</taxon>
        <taxon>Magnoliopsida</taxon>
        <taxon>eudicotyledons</taxon>
        <taxon>Gunneridae</taxon>
        <taxon>Pentapetalae</taxon>
        <taxon>asterids</taxon>
        <taxon>lamiids</taxon>
        <taxon>Solanales</taxon>
        <taxon>Solanaceae</taxon>
        <taxon>Solanoideae</taxon>
        <taxon>Solaneae</taxon>
        <taxon>Solanum</taxon>
    </lineage>
</organism>
<evidence type="ECO:0000313" key="1">
    <source>
        <dbReference type="EMBL" id="KAG5575869.1"/>
    </source>
</evidence>
<dbReference type="EMBL" id="JACXVP010000011">
    <property type="protein sequence ID" value="KAG5575869.1"/>
    <property type="molecule type" value="Genomic_DNA"/>
</dbReference>
<dbReference type="AlphaFoldDB" id="A0A9J5WKF3"/>
<gene>
    <name evidence="1" type="ORF">H5410_056003</name>
</gene>
<name>A0A9J5WKF3_SOLCO</name>
<accession>A0A9J5WKF3</accession>
<protein>
    <submittedName>
        <fullName evidence="1">Uncharacterized protein</fullName>
    </submittedName>
</protein>